<dbReference type="AlphaFoldDB" id="A0A2L0EP07"/>
<name>A0A2L0EP07_SORCE</name>
<keyword evidence="2" id="KW-0732">Signal</keyword>
<feature type="region of interest" description="Disordered" evidence="1">
    <location>
        <begin position="31"/>
        <end position="54"/>
    </location>
</feature>
<feature type="compositionally biased region" description="Pro residues" evidence="1">
    <location>
        <begin position="35"/>
        <end position="49"/>
    </location>
</feature>
<evidence type="ECO:0000256" key="2">
    <source>
        <dbReference type="SAM" id="SignalP"/>
    </source>
</evidence>
<evidence type="ECO:0008006" key="5">
    <source>
        <dbReference type="Google" id="ProtNLM"/>
    </source>
</evidence>
<gene>
    <name evidence="3" type="ORF">SOCE26_024460</name>
</gene>
<sequence length="181" mass="19239">MTRARLPRAAGALAALAACAAPLPLACRSGADAPAPAPPASEVPAPKPPVDQALPGELAEGIEQAFGFPIPRRMKVRARFPDAVFAIGEIPAERVANYVRARVLAGSVETGPAKTIFAQATVKAAPQRRIRIEVVSRAHVSELVVRDETRPPPEPGLSVEERWRRTGLTPDGKVLDPTRLE</sequence>
<dbReference type="Proteomes" id="UP000238348">
    <property type="component" value="Chromosome"/>
</dbReference>
<dbReference type="RefSeq" id="WP_104978800.1">
    <property type="nucleotide sequence ID" value="NZ_CP012673.1"/>
</dbReference>
<feature type="region of interest" description="Disordered" evidence="1">
    <location>
        <begin position="146"/>
        <end position="181"/>
    </location>
</feature>
<reference evidence="3 4" key="1">
    <citation type="submission" date="2015-09" db="EMBL/GenBank/DDBJ databases">
        <title>Sorangium comparison.</title>
        <authorList>
            <person name="Zaburannyi N."/>
            <person name="Bunk B."/>
            <person name="Overmann J."/>
            <person name="Mueller R."/>
        </authorList>
    </citation>
    <scope>NUCLEOTIDE SEQUENCE [LARGE SCALE GENOMIC DNA]</scope>
    <source>
        <strain evidence="3 4">So ce26</strain>
    </source>
</reference>
<protein>
    <recommendedName>
        <fullName evidence="5">Secreted protein</fullName>
    </recommendedName>
</protein>
<dbReference type="OrthoDB" id="5518175at2"/>
<evidence type="ECO:0000313" key="4">
    <source>
        <dbReference type="Proteomes" id="UP000238348"/>
    </source>
</evidence>
<organism evidence="3 4">
    <name type="scientific">Sorangium cellulosum</name>
    <name type="common">Polyangium cellulosum</name>
    <dbReference type="NCBI Taxonomy" id="56"/>
    <lineage>
        <taxon>Bacteria</taxon>
        <taxon>Pseudomonadati</taxon>
        <taxon>Myxococcota</taxon>
        <taxon>Polyangia</taxon>
        <taxon>Polyangiales</taxon>
        <taxon>Polyangiaceae</taxon>
        <taxon>Sorangium</taxon>
    </lineage>
</organism>
<proteinExistence type="predicted"/>
<accession>A0A2L0EP07</accession>
<feature type="signal peptide" evidence="2">
    <location>
        <begin position="1"/>
        <end position="20"/>
    </location>
</feature>
<evidence type="ECO:0000256" key="1">
    <source>
        <dbReference type="SAM" id="MobiDB-lite"/>
    </source>
</evidence>
<dbReference type="PROSITE" id="PS51257">
    <property type="entry name" value="PROKAR_LIPOPROTEIN"/>
    <property type="match status" value="1"/>
</dbReference>
<dbReference type="EMBL" id="CP012673">
    <property type="protein sequence ID" value="AUX41041.1"/>
    <property type="molecule type" value="Genomic_DNA"/>
</dbReference>
<feature type="chain" id="PRO_5014791688" description="Secreted protein" evidence="2">
    <location>
        <begin position="21"/>
        <end position="181"/>
    </location>
</feature>
<evidence type="ECO:0000313" key="3">
    <source>
        <dbReference type="EMBL" id="AUX41041.1"/>
    </source>
</evidence>